<keyword evidence="1" id="KW-0768">Sushi</keyword>
<accession>A0A7R8CYY5</accession>
<gene>
    <name evidence="2" type="ORF">LSAA_12032</name>
</gene>
<dbReference type="InterPro" id="IPR035976">
    <property type="entry name" value="Sushi/SCR/CCP_sf"/>
</dbReference>
<dbReference type="InterPro" id="IPR036056">
    <property type="entry name" value="Fibrinogen-like_C"/>
</dbReference>
<dbReference type="Proteomes" id="UP000675881">
    <property type="component" value="Chromosome 6"/>
</dbReference>
<dbReference type="InterPro" id="IPR000436">
    <property type="entry name" value="Sushi_SCR_CCP_dom"/>
</dbReference>
<dbReference type="InterPro" id="IPR014716">
    <property type="entry name" value="Fibrinogen_a/b/g_C_1"/>
</dbReference>
<dbReference type="Gene3D" id="3.90.215.10">
    <property type="entry name" value="Gamma Fibrinogen, chain A, domain 1"/>
    <property type="match status" value="1"/>
</dbReference>
<dbReference type="Pfam" id="PF00147">
    <property type="entry name" value="Fibrinogen_C"/>
    <property type="match status" value="1"/>
</dbReference>
<dbReference type="SMART" id="SM00186">
    <property type="entry name" value="FBG"/>
    <property type="match status" value="1"/>
</dbReference>
<dbReference type="InterPro" id="IPR002181">
    <property type="entry name" value="Fibrinogen_a/b/g_C_dom"/>
</dbReference>
<dbReference type="PROSITE" id="PS50923">
    <property type="entry name" value="SUSHI"/>
    <property type="match status" value="1"/>
</dbReference>
<reference evidence="2" key="1">
    <citation type="submission" date="2021-02" db="EMBL/GenBank/DDBJ databases">
        <authorList>
            <person name="Bekaert M."/>
        </authorList>
    </citation>
    <scope>NUCLEOTIDE SEQUENCE</scope>
    <source>
        <strain evidence="2">IoA-00</strain>
    </source>
</reference>
<dbReference type="InterPro" id="IPR050373">
    <property type="entry name" value="Fibrinogen_C-term_domain"/>
</dbReference>
<evidence type="ECO:0000256" key="1">
    <source>
        <dbReference type="PROSITE-ProRule" id="PRU00302"/>
    </source>
</evidence>
<keyword evidence="3" id="KW-1185">Reference proteome</keyword>
<dbReference type="PANTHER" id="PTHR19143">
    <property type="entry name" value="FIBRINOGEN/TENASCIN/ANGIOPOEITIN"/>
    <property type="match status" value="1"/>
</dbReference>
<organism evidence="2 3">
    <name type="scientific">Lepeophtheirus salmonis</name>
    <name type="common">Salmon louse</name>
    <name type="synonym">Caligus salmonis</name>
    <dbReference type="NCBI Taxonomy" id="72036"/>
    <lineage>
        <taxon>Eukaryota</taxon>
        <taxon>Metazoa</taxon>
        <taxon>Ecdysozoa</taxon>
        <taxon>Arthropoda</taxon>
        <taxon>Crustacea</taxon>
        <taxon>Multicrustacea</taxon>
        <taxon>Hexanauplia</taxon>
        <taxon>Copepoda</taxon>
        <taxon>Siphonostomatoida</taxon>
        <taxon>Caligidae</taxon>
        <taxon>Lepeophtheirus</taxon>
    </lineage>
</organism>
<comment type="caution">
    <text evidence="1">Lacks conserved residue(s) required for the propagation of feature annotation.</text>
</comment>
<dbReference type="GO" id="GO:0005615">
    <property type="term" value="C:extracellular space"/>
    <property type="evidence" value="ECO:0007669"/>
    <property type="project" value="TreeGrafter"/>
</dbReference>
<sequence>MRMDLLWLMGLMIRDLFVLDSGKNTSGINIGALVMELFVHHPERVVDQCLGYNFGEPCMFPFFEGNKKYASCSNNGTSGPYCQININEVDFCRPECSSGSDSLLQQITLDLIKDPRSCSNASNCILRWRDNDTFINFGNIPMEIDFSVKEKNCFFYDVAGHQILNEVCENHFRIIMCQKDCSVESESDEEANSTHWHLIFSQNVVSKKKFKNEDDILKINEGIDLFSILHQFESFRYYYGFRLKILYPESYKYIEWYQESTILSSMPTVDGFGLIRTNIPDSAFFMGIHKQPSLNRCLFSQYSNVDSSKWFEFGCTANVSELNGPHKKAKHIELFAYLPVDKIVHKVILNQALSKRNLVSKNNPPIQFKDPSVINVILDDTYEVLALEVIGKSGINDISVHIDSFLSYKFNKKSYDFITCLASPATAGSVTFICPPQSYGRVISFQIKTKSVKISRIVFYLRTFMENPLNHLKNDNEILFNGVTNERGVNIKQGFEIETDSSWGPIKYIYIRTSDTTQNIQIGISSQVWCEKTESNSTLVIQVICINPSPGNSVMFADELKDVKEVELIFGDVSDITRGKYSFHNVYYTQNTRKSFITGSQSMNIDLHSYHTQIRKIVLHKALKESVFNVSISQAKLFSDQKTKNCLVSKPNSNVFYCDSKMKSQMIYITTQNPQSLMGDIFLTGVEVHVEQPSLVTPLERDCWSLYNMNFRQAHIFPIDPSGQRNYRQMIDVKCNGAGWTLILQRIYGSGQVFETKNRVNYINGFGMRTGEHWIGLANVHLLSEHYNGLELRIEIIDMDDNLHIIQYDSFSVGVSPGYKLNINGFFSRTNTHDSFSTQNGNDFFNNNTIGWTGDENNVNFFGVHKRGPIYENIIDTQPLIWKTIPALIKKAQLWVLPKGSIPDEAPSKAVPIPLPLMDSYIGMCNADSLSDNRSTSIHPNVCGDMNCSIAYCFDPPLPPDDTHWIPQSNALSTRINDSFTYVCPYEAVNGSIQNQVSIPCLPNGKFDESMVFPNCSTRECPPLIPNPYGYQITLYEFKLSFKDKCIALHEFIKSYIYQIKWLESNIDKGRSSLVVSTYQLTAEKKVKDGSNVPGYIVRYWCPQTHSLFINGEKSSKRYQNFKCGTNYRWSPYPLENFTCDWKGCWIKNVPEGIQNFRNVSRFVLPINSTYSYICDRNWKFKSDLNRSSANVICNTGDNLTFLEDISSCRDTMTCQIDSSPPLPKNVVHQIESHGVMFSSATCSIPMEYIVSSFWSALSIKIEMKKSVESLSLRLNASESNENIYHVSMLMKMSVPVDVFKITGSSIKIIDLESSNTIGIQFSPMLDAGSKNETNLVELKFKIDLEYGHACVEDLKYEIFEEKNDSMFWFKELKTLGLTSFDMDYNYQSSLRYVCKRGMKYVTEPKGNLSSICQWNQTWSDLFYSIPECEYSHCLSPQVPPAKTNLELLDWGKYDMIAIGETITYRCKYGWKFEDDISKDTLNLTCKDDGEFKLPDVWPICVITHYCKPPPKKSDENGFVVIEHPGQYFYDDLCPMMNFVDMCGNVILEQVNESKINLVGDFNLQENTEEHGLFLTFQNRIKKDSISVITDENKTWSVETTKSSTILLIRPDFTSSGIITVQLELLDKYEPLCLLALQCFKELKNNSEDALLIPEFHRAIETTLRYHCSRLKRFNEVEYNYTINCGSDKIWEPSDTIPFCKWYLCEPPPMPKNDSNLTPHNFTEKDVFPLDSFYNYTCKDEHIFIDSSVDTVQAICRENNIWEIIGGWKYCVHPNDINCGDGPKYEGTRVSNNNEITGVNASITYVGQPYRRLVSPSGENIDSWNISCSRNKTWSPKPDFKVLWSVCNNLPEPSSESNLIYKPRPEDPLYPYLNGYSKYNISKSTTIQAPSVFESTTALIITGMFEKESEYSYEQAFLLMDDEKKKTGSDVKIGAKKSSPPCLGLPIDHFSNILCALKALYARVQGPKECKYELR</sequence>
<dbReference type="EMBL" id="HG994585">
    <property type="protein sequence ID" value="CAF2972395.1"/>
    <property type="molecule type" value="Genomic_DNA"/>
</dbReference>
<proteinExistence type="predicted"/>
<protein>
    <submittedName>
        <fullName evidence="2">(salmon louse) hypothetical protein</fullName>
    </submittedName>
</protein>
<name>A0A7R8CYY5_LEPSM</name>
<evidence type="ECO:0000313" key="2">
    <source>
        <dbReference type="EMBL" id="CAF2972395.1"/>
    </source>
</evidence>
<dbReference type="SUPFAM" id="SSF56496">
    <property type="entry name" value="Fibrinogen C-terminal domain-like"/>
    <property type="match status" value="1"/>
</dbReference>
<dbReference type="SUPFAM" id="SSF57535">
    <property type="entry name" value="Complement control module/SCR domain"/>
    <property type="match status" value="1"/>
</dbReference>
<dbReference type="PROSITE" id="PS51406">
    <property type="entry name" value="FIBRINOGEN_C_2"/>
    <property type="match status" value="1"/>
</dbReference>
<evidence type="ECO:0000313" key="3">
    <source>
        <dbReference type="Proteomes" id="UP000675881"/>
    </source>
</evidence>